<keyword evidence="1" id="KW-0175">Coiled coil</keyword>
<name>A0ABT7MFW4_9PSEU</name>
<evidence type="ECO:0000256" key="1">
    <source>
        <dbReference type="SAM" id="Coils"/>
    </source>
</evidence>
<evidence type="ECO:0000313" key="5">
    <source>
        <dbReference type="EMBL" id="MDL5159341.1"/>
    </source>
</evidence>
<dbReference type="PANTHER" id="PTHR43681:SF1">
    <property type="entry name" value="SARCALUMENIN"/>
    <property type="match status" value="1"/>
</dbReference>
<dbReference type="EMBL" id="JASVWF010000007">
    <property type="protein sequence ID" value="MDL5159341.1"/>
    <property type="molecule type" value="Genomic_DNA"/>
</dbReference>
<dbReference type="InterPro" id="IPR045063">
    <property type="entry name" value="Dynamin_N"/>
</dbReference>
<comment type="caution">
    <text evidence="5">The sequence shown here is derived from an EMBL/GenBank/DDBJ whole genome shotgun (WGS) entry which is preliminary data.</text>
</comment>
<dbReference type="InterPro" id="IPR027417">
    <property type="entry name" value="P-loop_NTPase"/>
</dbReference>
<feature type="region of interest" description="Disordered" evidence="2">
    <location>
        <begin position="658"/>
        <end position="685"/>
    </location>
</feature>
<dbReference type="SUPFAM" id="SSF52540">
    <property type="entry name" value="P-loop containing nucleoside triphosphate hydrolases"/>
    <property type="match status" value="1"/>
</dbReference>
<sequence length="685" mass="72030">MDGVDGEGSHDGASTGPDRGEARAVAALAVRAAAAYGRPDLSADLAAAADRLADPGARVLVVGDFKQGKSSLVSELAGTPVCPVHDDVATRLPTVVRHGPEPAATLVAAPDEESGAGSRRRVGSAELTAAVSGTPTDGAAWSHAEVELPTGLVGDGLVLVDTPGEGGPRSARGLAVRAGFPAAHAVVVVTDASRELTAPELALLRAAERQCPTVVVALTKTDLHPRWREVRDLDRRHLRAQGLERVAVLPVSATLAAHARRLAERDDPLSACSDALSGATLLEESGVPALADLLRADVADPAGARHAVGVLDQVADAVAEFGAALEAERVALEDPERVAAMAAELTAARDRVAELKERSARWQQTLADGVADLVSDIDWDLRDRIRHVVRAAEESLDAADPASTWDTFAPWLTEEISEAVTTTFIWAGERTWRLAERVADHFAISGGEVRSKLPGPGGAVAVVAPGPPESPLEQTMPGGMVVRAELPDVPGIDVPDLERIGWANGLVVGMRGSYGGVLMVGMVTTLSGLALINPFSVGAGVLLGSKTIRDERKRALQRRRAEAKQAVRRHGDEVLHLAGKRSRDLLRDVQRTLRDHFTAQAESLARSVAEAVTAAAAAQEIESAQRDRRLRDVKAELARVELLAERVQACRAGFAAELSEGPLQSDRSSDGALRSERRLARTGAA</sequence>
<feature type="domain" description="Dynamin N-terminal" evidence="4">
    <location>
        <begin position="59"/>
        <end position="218"/>
    </location>
</feature>
<keyword evidence="3" id="KW-0472">Membrane</keyword>
<evidence type="ECO:0000256" key="3">
    <source>
        <dbReference type="SAM" id="Phobius"/>
    </source>
</evidence>
<accession>A0ABT7MFW4</accession>
<dbReference type="Pfam" id="PF00350">
    <property type="entry name" value="Dynamin_N"/>
    <property type="match status" value="1"/>
</dbReference>
<proteinExistence type="predicted"/>
<dbReference type="InterPro" id="IPR051943">
    <property type="entry name" value="TRAFAC_Dynamin-like_GTPase"/>
</dbReference>
<evidence type="ECO:0000313" key="6">
    <source>
        <dbReference type="Proteomes" id="UP001231924"/>
    </source>
</evidence>
<feature type="transmembrane region" description="Helical" evidence="3">
    <location>
        <begin position="517"/>
        <end position="544"/>
    </location>
</feature>
<dbReference type="Gene3D" id="3.40.50.300">
    <property type="entry name" value="P-loop containing nucleotide triphosphate hydrolases"/>
    <property type="match status" value="1"/>
</dbReference>
<feature type="coiled-coil region" evidence="1">
    <location>
        <begin position="338"/>
        <end position="365"/>
    </location>
</feature>
<protein>
    <submittedName>
        <fullName evidence="5">Dynamin family protein</fullName>
    </submittedName>
</protein>
<feature type="compositionally biased region" description="Basic and acidic residues" evidence="2">
    <location>
        <begin position="667"/>
        <end position="679"/>
    </location>
</feature>
<gene>
    <name evidence="5" type="ORF">QRT03_25465</name>
</gene>
<dbReference type="RefSeq" id="WP_286055926.1">
    <property type="nucleotide sequence ID" value="NZ_JASVWF010000007.1"/>
</dbReference>
<organism evidence="5 6">
    <name type="scientific">Actinomycetospora termitidis</name>
    <dbReference type="NCBI Taxonomy" id="3053470"/>
    <lineage>
        <taxon>Bacteria</taxon>
        <taxon>Bacillati</taxon>
        <taxon>Actinomycetota</taxon>
        <taxon>Actinomycetes</taxon>
        <taxon>Pseudonocardiales</taxon>
        <taxon>Pseudonocardiaceae</taxon>
        <taxon>Actinomycetospora</taxon>
    </lineage>
</organism>
<keyword evidence="6" id="KW-1185">Reference proteome</keyword>
<evidence type="ECO:0000259" key="4">
    <source>
        <dbReference type="Pfam" id="PF00350"/>
    </source>
</evidence>
<keyword evidence="3" id="KW-0812">Transmembrane</keyword>
<evidence type="ECO:0000256" key="2">
    <source>
        <dbReference type="SAM" id="MobiDB-lite"/>
    </source>
</evidence>
<dbReference type="Proteomes" id="UP001231924">
    <property type="component" value="Unassembled WGS sequence"/>
</dbReference>
<reference evidence="5 6" key="1">
    <citation type="submission" date="2023-06" db="EMBL/GenBank/DDBJ databases">
        <title>Actinomycetospora Odt1-22.</title>
        <authorList>
            <person name="Supong K."/>
        </authorList>
    </citation>
    <scope>NUCLEOTIDE SEQUENCE [LARGE SCALE GENOMIC DNA]</scope>
    <source>
        <strain evidence="5 6">Odt1-22</strain>
    </source>
</reference>
<feature type="region of interest" description="Disordered" evidence="2">
    <location>
        <begin position="1"/>
        <end position="21"/>
    </location>
</feature>
<keyword evidence="3" id="KW-1133">Transmembrane helix</keyword>
<dbReference type="PANTHER" id="PTHR43681">
    <property type="entry name" value="TRANSMEMBRANE GTPASE FZO"/>
    <property type="match status" value="1"/>
</dbReference>